<dbReference type="Gene3D" id="3.40.190.10">
    <property type="entry name" value="Periplasmic binding protein-like II"/>
    <property type="match status" value="1"/>
</dbReference>
<evidence type="ECO:0000313" key="2">
    <source>
        <dbReference type="EMBL" id="CAF3565308.1"/>
    </source>
</evidence>
<evidence type="ECO:0000313" key="1">
    <source>
        <dbReference type="EMBL" id="CAF0783459.1"/>
    </source>
</evidence>
<accession>A0A8S2GV69</accession>
<name>A0A8S2GV69_9BILA</name>
<gene>
    <name evidence="1" type="ORF">OVA965_LOCUS3737</name>
    <name evidence="2" type="ORF">TMI583_LOCUS3735</name>
</gene>
<protein>
    <submittedName>
        <fullName evidence="2">Uncharacterized protein</fullName>
    </submittedName>
</protein>
<comment type="caution">
    <text evidence="2">The sequence shown here is derived from an EMBL/GenBank/DDBJ whole genome shotgun (WGS) entry which is preliminary data.</text>
</comment>
<dbReference type="SUPFAM" id="SSF53850">
    <property type="entry name" value="Periplasmic binding protein-like II"/>
    <property type="match status" value="1"/>
</dbReference>
<dbReference type="EMBL" id="CAJOBA010000924">
    <property type="protein sequence ID" value="CAF3565308.1"/>
    <property type="molecule type" value="Genomic_DNA"/>
</dbReference>
<reference evidence="2" key="1">
    <citation type="submission" date="2021-02" db="EMBL/GenBank/DDBJ databases">
        <authorList>
            <person name="Nowell W R."/>
        </authorList>
    </citation>
    <scope>NUCLEOTIDE SEQUENCE</scope>
</reference>
<proteinExistence type="predicted"/>
<dbReference type="AlphaFoldDB" id="A0A8S2GV69"/>
<dbReference type="EMBL" id="CAJNOK010000924">
    <property type="protein sequence ID" value="CAF0783459.1"/>
    <property type="molecule type" value="Genomic_DNA"/>
</dbReference>
<sequence length="244" mass="26402">MPRSPTACFQAEKCKFAVSAITPARDKLNEEDAFKELGIKIEFKQINAFEELQIIDNLGVRDPKVSEVFTIPFDRYANFINNRSLAPLPDGGNDDFAPSIVSQMTGPDQLVYGMALNISPLVMYSNGAPTLSSGADLINVLAALGNGLEIAVTDLFFGAGLFMNLPPFDLASSLLYRNENNKVDSALARKDLIAPIVAEINRYITSDSEREGAFTNTTAQAGDLRNGFVNKAMKQPGTSSINGL</sequence>
<organism evidence="2 3">
    <name type="scientific">Didymodactylos carnosus</name>
    <dbReference type="NCBI Taxonomy" id="1234261"/>
    <lineage>
        <taxon>Eukaryota</taxon>
        <taxon>Metazoa</taxon>
        <taxon>Spiralia</taxon>
        <taxon>Gnathifera</taxon>
        <taxon>Rotifera</taxon>
        <taxon>Eurotatoria</taxon>
        <taxon>Bdelloidea</taxon>
        <taxon>Philodinida</taxon>
        <taxon>Philodinidae</taxon>
        <taxon>Didymodactylos</taxon>
    </lineage>
</organism>
<evidence type="ECO:0000313" key="3">
    <source>
        <dbReference type="Proteomes" id="UP000682733"/>
    </source>
</evidence>
<dbReference type="Proteomes" id="UP000682733">
    <property type="component" value="Unassembled WGS sequence"/>
</dbReference>
<dbReference type="Proteomes" id="UP000677228">
    <property type="component" value="Unassembled WGS sequence"/>
</dbReference>